<accession>A0ABD1KHK3</accession>
<evidence type="ECO:0000256" key="3">
    <source>
        <dbReference type="ARBA" id="ARBA00022692"/>
    </source>
</evidence>
<dbReference type="Gene3D" id="1.20.1070.10">
    <property type="entry name" value="Rhodopsin 7-helix transmembrane proteins"/>
    <property type="match status" value="1"/>
</dbReference>
<dbReference type="GO" id="GO:0004930">
    <property type="term" value="F:G protein-coupled receptor activity"/>
    <property type="evidence" value="ECO:0007669"/>
    <property type="project" value="UniProtKB-KW"/>
</dbReference>
<evidence type="ECO:0000256" key="5">
    <source>
        <dbReference type="ARBA" id="ARBA00023040"/>
    </source>
</evidence>
<comment type="similarity">
    <text evidence="11">Belongs to the G-protein coupled receptor 1 family.</text>
</comment>
<dbReference type="PRINTS" id="PR00237">
    <property type="entry name" value="GPCRRHODOPSN"/>
</dbReference>
<keyword evidence="15" id="KW-1185">Reference proteome</keyword>
<evidence type="ECO:0000313" key="14">
    <source>
        <dbReference type="EMBL" id="KAL2098699.1"/>
    </source>
</evidence>
<feature type="transmembrane region" description="Helical" evidence="12">
    <location>
        <begin position="183"/>
        <end position="206"/>
    </location>
</feature>
<dbReference type="PROSITE" id="PS50262">
    <property type="entry name" value="G_PROTEIN_RECEP_F1_2"/>
    <property type="match status" value="1"/>
</dbReference>
<keyword evidence="5 11" id="KW-0297">G-protein coupled receptor</keyword>
<dbReference type="FunFam" id="1.20.1070.10:FF:000034">
    <property type="entry name" value="G-protein coupled receptor 1"/>
    <property type="match status" value="1"/>
</dbReference>
<keyword evidence="6 12" id="KW-0472">Membrane</keyword>
<feature type="transmembrane region" description="Helical" evidence="12">
    <location>
        <begin position="29"/>
        <end position="49"/>
    </location>
</feature>
<keyword evidence="4 12" id="KW-1133">Transmembrane helix</keyword>
<protein>
    <recommendedName>
        <fullName evidence="13">G-protein coupled receptors family 1 profile domain-containing protein</fullName>
    </recommendedName>
</protein>
<sequence>MTRNDTTSFNETTPREKEESLTITQSISLVLYCVIFLVGTTGNGLVIYVTGFKMKTTVKSVWFLNLALADFIYTLFLIFNIISLPLNNKWLFGDFMCKLNSLVQVSTMFASIFLLTAISLDRCLSVFLVIWAHSKRTPKTARYVCIFVWLLSLGCSIPFVITRSVVNNKCVKASDPLTNRTHVWFRFVVGFVIPFIVITCCYVAIGVRASQKRRKKTLRPYIVILTIILTFFICWLPLQICDLIMRDQYYIYYHVSQELYNSSLYNMAHSASTVAVAFTFLNSSLNPFLYMFICEEFKQRLRRSVFLVLEHAFAEEHLFPSSHQPASSHLGQNKVPLESHPFIFAVCANN</sequence>
<dbReference type="PANTHER" id="PTHR24225">
    <property type="entry name" value="CHEMOTACTIC RECEPTOR"/>
    <property type="match status" value="1"/>
</dbReference>
<keyword evidence="7" id="KW-1015">Disulfide bond</keyword>
<dbReference type="PROSITE" id="PS00237">
    <property type="entry name" value="G_PROTEIN_RECEP_F1_1"/>
    <property type="match status" value="1"/>
</dbReference>
<dbReference type="Proteomes" id="UP001591681">
    <property type="component" value="Unassembled WGS sequence"/>
</dbReference>
<reference evidence="14 15" key="1">
    <citation type="submission" date="2024-09" db="EMBL/GenBank/DDBJ databases">
        <title>A chromosome-level genome assembly of Gray's grenadier anchovy, Coilia grayii.</title>
        <authorList>
            <person name="Fu Z."/>
        </authorList>
    </citation>
    <scope>NUCLEOTIDE SEQUENCE [LARGE SCALE GENOMIC DNA]</scope>
    <source>
        <strain evidence="14">G4</strain>
        <tissue evidence="14">Muscle</tissue>
    </source>
</reference>
<feature type="transmembrane region" description="Helical" evidence="12">
    <location>
        <begin position="218"/>
        <end position="238"/>
    </location>
</feature>
<dbReference type="PANTHER" id="PTHR24225:SF68">
    <property type="entry name" value="C3A ANAPHYLATOXIN CHEMOTACTIC RECEPTOR-LIKE-RELATED"/>
    <property type="match status" value="1"/>
</dbReference>
<evidence type="ECO:0000256" key="2">
    <source>
        <dbReference type="ARBA" id="ARBA00022500"/>
    </source>
</evidence>
<name>A0ABD1KHK3_9TELE</name>
<dbReference type="EMBL" id="JBHFQA010000005">
    <property type="protein sequence ID" value="KAL2098699.1"/>
    <property type="molecule type" value="Genomic_DNA"/>
</dbReference>
<evidence type="ECO:0000256" key="7">
    <source>
        <dbReference type="ARBA" id="ARBA00023157"/>
    </source>
</evidence>
<dbReference type="SUPFAM" id="SSF81321">
    <property type="entry name" value="Family A G protein-coupled receptor-like"/>
    <property type="match status" value="1"/>
</dbReference>
<gene>
    <name evidence="14" type="ORF">ACEWY4_005179</name>
</gene>
<evidence type="ECO:0000313" key="15">
    <source>
        <dbReference type="Proteomes" id="UP001591681"/>
    </source>
</evidence>
<feature type="domain" description="G-protein coupled receptors family 1 profile" evidence="13">
    <location>
        <begin position="42"/>
        <end position="290"/>
    </location>
</feature>
<evidence type="ECO:0000256" key="12">
    <source>
        <dbReference type="SAM" id="Phobius"/>
    </source>
</evidence>
<feature type="transmembrane region" description="Helical" evidence="12">
    <location>
        <begin position="102"/>
        <end position="131"/>
    </location>
</feature>
<evidence type="ECO:0000256" key="1">
    <source>
        <dbReference type="ARBA" id="ARBA00004141"/>
    </source>
</evidence>
<dbReference type="InterPro" id="IPR000826">
    <property type="entry name" value="Formyl_rcpt-rel"/>
</dbReference>
<comment type="similarity">
    <text evidence="10">Belongs to the chemokine-like receptor (CMKLR) family.</text>
</comment>
<comment type="subcellular location">
    <subcellularLocation>
        <location evidence="1">Membrane</location>
        <topology evidence="1">Multi-pass membrane protein</topology>
    </subcellularLocation>
</comment>
<comment type="caution">
    <text evidence="14">The sequence shown here is derived from an EMBL/GenBank/DDBJ whole genome shotgun (WGS) entry which is preliminary data.</text>
</comment>
<dbReference type="PRINTS" id="PR00526">
    <property type="entry name" value="FMETLEUPHER"/>
</dbReference>
<dbReference type="GO" id="GO:0006935">
    <property type="term" value="P:chemotaxis"/>
    <property type="evidence" value="ECO:0007669"/>
    <property type="project" value="UniProtKB-KW"/>
</dbReference>
<evidence type="ECO:0000256" key="9">
    <source>
        <dbReference type="ARBA" id="ARBA00023224"/>
    </source>
</evidence>
<keyword evidence="8 11" id="KW-0675">Receptor</keyword>
<evidence type="ECO:0000256" key="4">
    <source>
        <dbReference type="ARBA" id="ARBA00022989"/>
    </source>
</evidence>
<keyword evidence="2" id="KW-0145">Chemotaxis</keyword>
<feature type="transmembrane region" description="Helical" evidence="12">
    <location>
        <begin position="271"/>
        <end position="293"/>
    </location>
</feature>
<feature type="transmembrane region" description="Helical" evidence="12">
    <location>
        <begin position="143"/>
        <end position="163"/>
    </location>
</feature>
<feature type="transmembrane region" description="Helical" evidence="12">
    <location>
        <begin position="61"/>
        <end position="82"/>
    </location>
</feature>
<evidence type="ECO:0000256" key="8">
    <source>
        <dbReference type="ARBA" id="ARBA00023170"/>
    </source>
</evidence>
<dbReference type="InterPro" id="IPR017452">
    <property type="entry name" value="GPCR_Rhodpsn_7TM"/>
</dbReference>
<proteinExistence type="inferred from homology"/>
<organism evidence="14 15">
    <name type="scientific">Coilia grayii</name>
    <name type="common">Gray's grenadier anchovy</name>
    <dbReference type="NCBI Taxonomy" id="363190"/>
    <lineage>
        <taxon>Eukaryota</taxon>
        <taxon>Metazoa</taxon>
        <taxon>Chordata</taxon>
        <taxon>Craniata</taxon>
        <taxon>Vertebrata</taxon>
        <taxon>Euteleostomi</taxon>
        <taxon>Actinopterygii</taxon>
        <taxon>Neopterygii</taxon>
        <taxon>Teleostei</taxon>
        <taxon>Clupei</taxon>
        <taxon>Clupeiformes</taxon>
        <taxon>Clupeoidei</taxon>
        <taxon>Engraulidae</taxon>
        <taxon>Coilinae</taxon>
        <taxon>Coilia</taxon>
    </lineage>
</organism>
<evidence type="ECO:0000256" key="10">
    <source>
        <dbReference type="ARBA" id="ARBA00025736"/>
    </source>
</evidence>
<evidence type="ECO:0000259" key="13">
    <source>
        <dbReference type="PROSITE" id="PS50262"/>
    </source>
</evidence>
<dbReference type="InterPro" id="IPR000276">
    <property type="entry name" value="GPCR_Rhodpsn"/>
</dbReference>
<keyword evidence="3 11" id="KW-0812">Transmembrane</keyword>
<dbReference type="GO" id="GO:0016020">
    <property type="term" value="C:membrane"/>
    <property type="evidence" value="ECO:0007669"/>
    <property type="project" value="UniProtKB-SubCell"/>
</dbReference>
<keyword evidence="9 11" id="KW-0807">Transducer</keyword>
<evidence type="ECO:0000256" key="6">
    <source>
        <dbReference type="ARBA" id="ARBA00023136"/>
    </source>
</evidence>
<dbReference type="AlphaFoldDB" id="A0ABD1KHK3"/>
<dbReference type="Pfam" id="PF00001">
    <property type="entry name" value="7tm_1"/>
    <property type="match status" value="1"/>
</dbReference>
<evidence type="ECO:0000256" key="11">
    <source>
        <dbReference type="RuleBase" id="RU000688"/>
    </source>
</evidence>